<sequence>MKLATRRNLRILPLLFNILFLRSKANRQKKMPDYYKVAERNYFLQKSLSNILRHLNIKLDVEGFENVPNGPCLLIPNHSTYADALIMWSALWNHGDGKKQSKIVNFIAREEVKAKRTIRQIAELGDTYFIDTNKPIAAMQTLLEFGKFIKKNKSCGVIFAEGTRTKDGKLGTFNTGAVRLAQSTYLPIIPVTINNAVNALDWKREGELIVKVTFHNMLKPIQFQTVDPKSLTENIKEIIASNYIDQVVTSKETVKNSYTSRKTKK</sequence>
<dbReference type="RefSeq" id="WP_140031328.1">
    <property type="nucleotide sequence ID" value="NZ_CP137845.1"/>
</dbReference>
<evidence type="ECO:0000256" key="4">
    <source>
        <dbReference type="ARBA" id="ARBA00023098"/>
    </source>
</evidence>
<keyword evidence="4" id="KW-0443">Lipid metabolism</keyword>
<reference evidence="7" key="1">
    <citation type="submission" date="2023-11" db="EMBL/GenBank/DDBJ databases">
        <title>Completed genome sequence of Mycoplasma equirhinis type strain M432/72.</title>
        <authorList>
            <person name="Spergser J."/>
        </authorList>
    </citation>
    <scope>NUCLEOTIDE SEQUENCE [LARGE SCALE GENOMIC DNA]</scope>
    <source>
        <strain evidence="7">M432/72</strain>
    </source>
</reference>
<keyword evidence="3" id="KW-0808">Transferase</keyword>
<accession>A0ABZ0PAA7</accession>
<keyword evidence="2" id="KW-0444">Lipid biosynthesis</keyword>
<dbReference type="Proteomes" id="UP001303601">
    <property type="component" value="Chromosome"/>
</dbReference>
<dbReference type="PANTHER" id="PTHR10434:SF64">
    <property type="entry name" value="1-ACYL-SN-GLYCEROL-3-PHOSPHATE ACYLTRANSFERASE-RELATED"/>
    <property type="match status" value="1"/>
</dbReference>
<gene>
    <name evidence="7" type="ORF">R9B83_02435</name>
</gene>
<comment type="pathway">
    <text evidence="1">Lipid metabolism.</text>
</comment>
<dbReference type="SMART" id="SM00563">
    <property type="entry name" value="PlsC"/>
    <property type="match status" value="1"/>
</dbReference>
<feature type="domain" description="Phospholipid/glycerol acyltransferase" evidence="6">
    <location>
        <begin position="72"/>
        <end position="196"/>
    </location>
</feature>
<organism evidence="7 8">
    <name type="scientific">Metamycoplasma equirhinis</name>
    <dbReference type="NCBI Taxonomy" id="92402"/>
    <lineage>
        <taxon>Bacteria</taxon>
        <taxon>Bacillati</taxon>
        <taxon>Mycoplasmatota</taxon>
        <taxon>Mycoplasmoidales</taxon>
        <taxon>Metamycoplasmataceae</taxon>
        <taxon>Metamycoplasma</taxon>
    </lineage>
</organism>
<evidence type="ECO:0000256" key="5">
    <source>
        <dbReference type="ARBA" id="ARBA00023315"/>
    </source>
</evidence>
<dbReference type="InterPro" id="IPR002123">
    <property type="entry name" value="Plipid/glycerol_acylTrfase"/>
</dbReference>
<evidence type="ECO:0000313" key="8">
    <source>
        <dbReference type="Proteomes" id="UP001303601"/>
    </source>
</evidence>
<proteinExistence type="predicted"/>
<dbReference type="PANTHER" id="PTHR10434">
    <property type="entry name" value="1-ACYL-SN-GLYCEROL-3-PHOSPHATE ACYLTRANSFERASE"/>
    <property type="match status" value="1"/>
</dbReference>
<dbReference type="GO" id="GO:0016746">
    <property type="term" value="F:acyltransferase activity"/>
    <property type="evidence" value="ECO:0007669"/>
    <property type="project" value="UniProtKB-KW"/>
</dbReference>
<dbReference type="GeneID" id="94493732"/>
<evidence type="ECO:0000256" key="3">
    <source>
        <dbReference type="ARBA" id="ARBA00022679"/>
    </source>
</evidence>
<dbReference type="Pfam" id="PF01553">
    <property type="entry name" value="Acyltransferase"/>
    <property type="match status" value="1"/>
</dbReference>
<dbReference type="SUPFAM" id="SSF69593">
    <property type="entry name" value="Glycerol-3-phosphate (1)-acyltransferase"/>
    <property type="match status" value="1"/>
</dbReference>
<protein>
    <submittedName>
        <fullName evidence="7">Lysophospholipid acyltransferase family protein</fullName>
    </submittedName>
</protein>
<evidence type="ECO:0000259" key="6">
    <source>
        <dbReference type="SMART" id="SM00563"/>
    </source>
</evidence>
<evidence type="ECO:0000256" key="1">
    <source>
        <dbReference type="ARBA" id="ARBA00005189"/>
    </source>
</evidence>
<dbReference type="EMBL" id="CP137845">
    <property type="protein sequence ID" value="WPB53825.1"/>
    <property type="molecule type" value="Genomic_DNA"/>
</dbReference>
<dbReference type="CDD" id="cd07989">
    <property type="entry name" value="LPLAT_AGPAT-like"/>
    <property type="match status" value="1"/>
</dbReference>
<keyword evidence="5 7" id="KW-0012">Acyltransferase</keyword>
<keyword evidence="8" id="KW-1185">Reference proteome</keyword>
<evidence type="ECO:0000256" key="2">
    <source>
        <dbReference type="ARBA" id="ARBA00022516"/>
    </source>
</evidence>
<name>A0ABZ0PAA7_9BACT</name>
<evidence type="ECO:0000313" key="7">
    <source>
        <dbReference type="EMBL" id="WPB53825.1"/>
    </source>
</evidence>